<feature type="chain" id="PRO_5046264090" description="Alpha-amylase" evidence="13">
    <location>
        <begin position="21"/>
        <end position="462"/>
    </location>
</feature>
<evidence type="ECO:0000256" key="12">
    <source>
        <dbReference type="RuleBase" id="RU361134"/>
    </source>
</evidence>
<evidence type="ECO:0000313" key="16">
    <source>
        <dbReference type="EMBL" id="KOG86140.1"/>
    </source>
</evidence>
<dbReference type="InterPro" id="IPR006046">
    <property type="entry name" value="Alpha_amylase"/>
</dbReference>
<comment type="caution">
    <text evidence="16">The sequence shown here is derived from an EMBL/GenBank/DDBJ whole genome shotgun (WGS) entry which is preliminary data.</text>
</comment>
<keyword evidence="9 12" id="KW-0119">Carbohydrate metabolism</keyword>
<keyword evidence="13" id="KW-0732">Signal</keyword>
<evidence type="ECO:0000256" key="10">
    <source>
        <dbReference type="ARBA" id="ARBA00023295"/>
    </source>
</evidence>
<dbReference type="SUPFAM" id="SSF51011">
    <property type="entry name" value="Glycosyl hydrolase domain"/>
    <property type="match status" value="1"/>
</dbReference>
<dbReference type="SUPFAM" id="SSF51445">
    <property type="entry name" value="(Trans)glycosidases"/>
    <property type="match status" value="1"/>
</dbReference>
<keyword evidence="10 12" id="KW-0326">Glycosidase</keyword>
<evidence type="ECO:0000256" key="8">
    <source>
        <dbReference type="ARBA" id="ARBA00022837"/>
    </source>
</evidence>
<dbReference type="Proteomes" id="UP000037020">
    <property type="component" value="Unassembled WGS sequence"/>
</dbReference>
<keyword evidence="6" id="KW-0479">Metal-binding</keyword>
<proteinExistence type="inferred from homology"/>
<protein>
    <recommendedName>
        <fullName evidence="5 12">Alpha-amylase</fullName>
        <ecNumber evidence="4 12">3.2.1.1</ecNumber>
    </recommendedName>
</protein>
<comment type="cofactor">
    <cofactor evidence="2">
        <name>Ca(2+)</name>
        <dbReference type="ChEBI" id="CHEBI:29108"/>
    </cofactor>
</comment>
<evidence type="ECO:0000259" key="15">
    <source>
        <dbReference type="SMART" id="SM00642"/>
    </source>
</evidence>
<evidence type="ECO:0000256" key="5">
    <source>
        <dbReference type="ARBA" id="ARBA00017303"/>
    </source>
</evidence>
<evidence type="ECO:0000256" key="1">
    <source>
        <dbReference type="ARBA" id="ARBA00000548"/>
    </source>
</evidence>
<evidence type="ECO:0000259" key="14">
    <source>
        <dbReference type="SMART" id="SM00632"/>
    </source>
</evidence>
<accession>A0ABR5IYB0</accession>
<dbReference type="EMBL" id="LGUT01003014">
    <property type="protein sequence ID" value="KOG86140.1"/>
    <property type="molecule type" value="Genomic_DNA"/>
</dbReference>
<organism evidence="16 17">
    <name type="scientific">Streptomyces varsoviensis</name>
    <dbReference type="NCBI Taxonomy" id="67373"/>
    <lineage>
        <taxon>Bacteria</taxon>
        <taxon>Bacillati</taxon>
        <taxon>Actinomycetota</taxon>
        <taxon>Actinomycetes</taxon>
        <taxon>Kitasatosporales</taxon>
        <taxon>Streptomycetaceae</taxon>
        <taxon>Streptomyces</taxon>
    </lineage>
</organism>
<name>A0ABR5IYB0_9ACTN</name>
<reference evidence="16 17" key="1">
    <citation type="submission" date="2015-07" db="EMBL/GenBank/DDBJ databases">
        <authorList>
            <person name="Ju K.-S."/>
            <person name="Doroghazi J.R."/>
            <person name="Metcalf W.W."/>
        </authorList>
    </citation>
    <scope>NUCLEOTIDE SEQUENCE [LARGE SCALE GENOMIC DNA]</scope>
    <source>
        <strain evidence="16 17">NRRL B-3589</strain>
    </source>
</reference>
<gene>
    <name evidence="16" type="ORF">ADK38_32720</name>
</gene>
<dbReference type="GO" id="GO:0016798">
    <property type="term" value="F:hydrolase activity, acting on glycosyl bonds"/>
    <property type="evidence" value="ECO:0007669"/>
    <property type="project" value="UniProtKB-KW"/>
</dbReference>
<feature type="domain" description="Glycosyl hydrolase family 13 catalytic" evidence="15">
    <location>
        <begin position="36"/>
        <end position="369"/>
    </location>
</feature>
<evidence type="ECO:0000256" key="13">
    <source>
        <dbReference type="SAM" id="SignalP"/>
    </source>
</evidence>
<dbReference type="InterPro" id="IPR017853">
    <property type="entry name" value="GH"/>
</dbReference>
<evidence type="ECO:0000256" key="3">
    <source>
        <dbReference type="ARBA" id="ARBA00008061"/>
    </source>
</evidence>
<evidence type="ECO:0000256" key="11">
    <source>
        <dbReference type="RuleBase" id="RU003615"/>
    </source>
</evidence>
<feature type="domain" description="Alpha-amylase C-terminal" evidence="14">
    <location>
        <begin position="378"/>
        <end position="461"/>
    </location>
</feature>
<evidence type="ECO:0000256" key="4">
    <source>
        <dbReference type="ARBA" id="ARBA00012595"/>
    </source>
</evidence>
<dbReference type="PRINTS" id="PR00110">
    <property type="entry name" value="ALPHAAMYLASE"/>
</dbReference>
<sequence length="462" mass="48914">MRTRVLRGAVAGLTAAACLAAIAPDSSRATPAGGKTVTATLFEWKYDAVARACAESLGPAGYGYVEVSPASEHIRGDQWWTSYQPVGYRVAGRLGDRNAFRKMVETCHAAGVKVIADAVVNHMSAGSGTGTGGTPYTKYDYPGYYQVQDFHGCRKDINDYRDRGDVQNCQLVGLADLDTGSAYVRTTIARYLDDLRSLGVDGFRVDAAKHIAAADLAAIKASMADPGFWVSEVIYGAGEAVQPEEYTGIGDVDEFRYGTHLEAAFRSGDLTSLRHIGDAKLSSGSARTFVDNWDTERNGSTLTYRDSAAYTLANIFMLASPYGAPNVYSGYAWTDRDAGPPDGGAARCDNAAWTCTHARPDITAMVGFRNAVADAPLANWWDDGRGAIAFSRGDKGFVALNNGDTAVSRTFATGLPAGTYRDVVAARPDDRAGGTVTVAEDGTATVTVGAKSALALHIGART</sequence>
<keyword evidence="7 12" id="KW-0378">Hydrolase</keyword>
<dbReference type="InterPro" id="IPR013780">
    <property type="entry name" value="Glyco_hydro_b"/>
</dbReference>
<dbReference type="InterPro" id="IPR031319">
    <property type="entry name" value="A-amylase_C"/>
</dbReference>
<dbReference type="CDD" id="cd11317">
    <property type="entry name" value="AmyAc_bac_euk_AmyA"/>
    <property type="match status" value="1"/>
</dbReference>
<dbReference type="Pfam" id="PF00128">
    <property type="entry name" value="Alpha-amylase"/>
    <property type="match status" value="1"/>
</dbReference>
<evidence type="ECO:0000256" key="2">
    <source>
        <dbReference type="ARBA" id="ARBA00001913"/>
    </source>
</evidence>
<dbReference type="InterPro" id="IPR006047">
    <property type="entry name" value="GH13_cat_dom"/>
</dbReference>
<dbReference type="InterPro" id="IPR006048">
    <property type="entry name" value="A-amylase/branching_C"/>
</dbReference>
<comment type="catalytic activity">
    <reaction evidence="1 12">
        <text>Endohydrolysis of (1-&gt;4)-alpha-D-glucosidic linkages in polysaccharides containing three or more (1-&gt;4)-alpha-linked D-glucose units.</text>
        <dbReference type="EC" id="3.2.1.1"/>
    </reaction>
</comment>
<feature type="signal peptide" evidence="13">
    <location>
        <begin position="1"/>
        <end position="20"/>
    </location>
</feature>
<comment type="similarity">
    <text evidence="3 11">Belongs to the glycosyl hydrolase 13 family.</text>
</comment>
<evidence type="ECO:0000313" key="17">
    <source>
        <dbReference type="Proteomes" id="UP000037020"/>
    </source>
</evidence>
<dbReference type="PANTHER" id="PTHR43447">
    <property type="entry name" value="ALPHA-AMYLASE"/>
    <property type="match status" value="1"/>
</dbReference>
<dbReference type="Gene3D" id="2.60.40.1180">
    <property type="entry name" value="Golgi alpha-mannosidase II"/>
    <property type="match status" value="1"/>
</dbReference>
<evidence type="ECO:0000256" key="7">
    <source>
        <dbReference type="ARBA" id="ARBA00022801"/>
    </source>
</evidence>
<dbReference type="PROSITE" id="PS51257">
    <property type="entry name" value="PROKAR_LIPOPROTEIN"/>
    <property type="match status" value="1"/>
</dbReference>
<dbReference type="SMART" id="SM00632">
    <property type="entry name" value="Aamy_C"/>
    <property type="match status" value="1"/>
</dbReference>
<dbReference type="Pfam" id="PF02806">
    <property type="entry name" value="Alpha-amylase_C"/>
    <property type="match status" value="1"/>
</dbReference>
<evidence type="ECO:0000256" key="6">
    <source>
        <dbReference type="ARBA" id="ARBA00022723"/>
    </source>
</evidence>
<dbReference type="Gene3D" id="3.20.20.80">
    <property type="entry name" value="Glycosidases"/>
    <property type="match status" value="1"/>
</dbReference>
<keyword evidence="17" id="KW-1185">Reference proteome</keyword>
<dbReference type="SMART" id="SM00642">
    <property type="entry name" value="Aamy"/>
    <property type="match status" value="1"/>
</dbReference>
<keyword evidence="8" id="KW-0106">Calcium</keyword>
<dbReference type="EC" id="3.2.1.1" evidence="4 12"/>
<evidence type="ECO:0000256" key="9">
    <source>
        <dbReference type="ARBA" id="ARBA00023277"/>
    </source>
</evidence>